<organism evidence="1">
    <name type="scientific">Arundo donax</name>
    <name type="common">Giant reed</name>
    <name type="synonym">Donax arundinaceus</name>
    <dbReference type="NCBI Taxonomy" id="35708"/>
    <lineage>
        <taxon>Eukaryota</taxon>
        <taxon>Viridiplantae</taxon>
        <taxon>Streptophyta</taxon>
        <taxon>Embryophyta</taxon>
        <taxon>Tracheophyta</taxon>
        <taxon>Spermatophyta</taxon>
        <taxon>Magnoliopsida</taxon>
        <taxon>Liliopsida</taxon>
        <taxon>Poales</taxon>
        <taxon>Poaceae</taxon>
        <taxon>PACMAD clade</taxon>
        <taxon>Arundinoideae</taxon>
        <taxon>Arundineae</taxon>
        <taxon>Arundo</taxon>
    </lineage>
</organism>
<protein>
    <submittedName>
        <fullName evidence="1">Uncharacterized protein</fullName>
    </submittedName>
</protein>
<sequence>MKLSSSCYRYLKQNFLICLYSDCLLILD</sequence>
<name>A0A0A9C595_ARUDO</name>
<reference evidence="1" key="2">
    <citation type="journal article" date="2015" name="Data Brief">
        <title>Shoot transcriptome of the giant reed, Arundo donax.</title>
        <authorList>
            <person name="Barrero R.A."/>
            <person name="Guerrero F.D."/>
            <person name="Moolhuijzen P."/>
            <person name="Goolsby J.A."/>
            <person name="Tidwell J."/>
            <person name="Bellgard S.E."/>
            <person name="Bellgard M.I."/>
        </authorList>
    </citation>
    <scope>NUCLEOTIDE SEQUENCE</scope>
    <source>
        <tissue evidence="1">Shoot tissue taken approximately 20 cm above the soil surface</tissue>
    </source>
</reference>
<dbReference type="AlphaFoldDB" id="A0A0A9C595"/>
<reference evidence="1" key="1">
    <citation type="submission" date="2014-09" db="EMBL/GenBank/DDBJ databases">
        <authorList>
            <person name="Magalhaes I.L.F."/>
            <person name="Oliveira U."/>
            <person name="Santos F.R."/>
            <person name="Vidigal T.H.D.A."/>
            <person name="Brescovit A.D."/>
            <person name="Santos A.J."/>
        </authorList>
    </citation>
    <scope>NUCLEOTIDE SEQUENCE</scope>
    <source>
        <tissue evidence="1">Shoot tissue taken approximately 20 cm above the soil surface</tissue>
    </source>
</reference>
<accession>A0A0A9C595</accession>
<proteinExistence type="predicted"/>
<evidence type="ECO:0000313" key="1">
    <source>
        <dbReference type="EMBL" id="JAD66677.1"/>
    </source>
</evidence>
<dbReference type="EMBL" id="GBRH01231218">
    <property type="protein sequence ID" value="JAD66677.1"/>
    <property type="molecule type" value="Transcribed_RNA"/>
</dbReference>